<proteinExistence type="predicted"/>
<accession>A0A225AR47</accession>
<protein>
    <submittedName>
        <fullName evidence="1">Uncharacterized protein</fullName>
    </submittedName>
</protein>
<dbReference type="Proteomes" id="UP000214365">
    <property type="component" value="Unassembled WGS sequence"/>
</dbReference>
<dbReference type="STRING" id="1441469.A0A225AR47"/>
<reference evidence="1 2" key="1">
    <citation type="submission" date="2015-06" db="EMBL/GenBank/DDBJ databases">
        <title>Talaromyces atroroseus IBT 11181 draft genome.</title>
        <authorList>
            <person name="Rasmussen K.B."/>
            <person name="Rasmussen S."/>
            <person name="Petersen B."/>
            <person name="Sicheritz-Ponten T."/>
            <person name="Mortensen U.H."/>
            <person name="Thrane U."/>
        </authorList>
    </citation>
    <scope>NUCLEOTIDE SEQUENCE [LARGE SCALE GENOMIC DNA]</scope>
    <source>
        <strain evidence="1 2">IBT 11181</strain>
    </source>
</reference>
<organism evidence="1 2">
    <name type="scientific">Talaromyces atroroseus</name>
    <dbReference type="NCBI Taxonomy" id="1441469"/>
    <lineage>
        <taxon>Eukaryota</taxon>
        <taxon>Fungi</taxon>
        <taxon>Dikarya</taxon>
        <taxon>Ascomycota</taxon>
        <taxon>Pezizomycotina</taxon>
        <taxon>Eurotiomycetes</taxon>
        <taxon>Eurotiomycetidae</taxon>
        <taxon>Eurotiales</taxon>
        <taxon>Trichocomaceae</taxon>
        <taxon>Talaromyces</taxon>
        <taxon>Talaromyces sect. Trachyspermi</taxon>
    </lineage>
</organism>
<evidence type="ECO:0000313" key="1">
    <source>
        <dbReference type="EMBL" id="OKL55927.1"/>
    </source>
</evidence>
<dbReference type="OrthoDB" id="2328572at2759"/>
<sequence length="195" mass="21862">MQPQVDLLFKSKILNAPQPSNGSNQKSAISIDLALSLVEEGMKTWQMPIMCHSCRCNDDHEVILLAFMSIQSIARYFQRLISQSRGETPGTTRFVNLDECPIKTQVFTIGSFQITGDNRLLLLTTLLINTVQKLEWVLTSLQKVLEEKSVRFALDQTNGTEDTGTGSMSGDLFHIQQMFSGLSRSLKSLEEYLSP</sequence>
<name>A0A225AR47_TALAT</name>
<dbReference type="GeneID" id="31008671"/>
<dbReference type="EMBL" id="LFMY01000017">
    <property type="protein sequence ID" value="OKL55927.1"/>
    <property type="molecule type" value="Genomic_DNA"/>
</dbReference>
<comment type="caution">
    <text evidence="1">The sequence shown here is derived from an EMBL/GenBank/DDBJ whole genome shotgun (WGS) entry which is preliminary data.</text>
</comment>
<gene>
    <name evidence="1" type="ORF">UA08_08915</name>
</gene>
<keyword evidence="2" id="KW-1185">Reference proteome</keyword>
<dbReference type="RefSeq" id="XP_020116048.1">
    <property type="nucleotide sequence ID" value="XM_020263808.1"/>
</dbReference>
<evidence type="ECO:0000313" key="2">
    <source>
        <dbReference type="Proteomes" id="UP000214365"/>
    </source>
</evidence>
<dbReference type="AlphaFoldDB" id="A0A225AR47"/>